<dbReference type="Pfam" id="PF09339">
    <property type="entry name" value="HTH_IclR"/>
    <property type="match status" value="1"/>
</dbReference>
<evidence type="ECO:0000256" key="1">
    <source>
        <dbReference type="ARBA" id="ARBA00023015"/>
    </source>
</evidence>
<evidence type="ECO:0000313" key="8">
    <source>
        <dbReference type="Proteomes" id="UP000379480"/>
    </source>
</evidence>
<dbReference type="InterPro" id="IPR029016">
    <property type="entry name" value="GAF-like_dom_sf"/>
</dbReference>
<dbReference type="PROSITE" id="PS51078">
    <property type="entry name" value="ICLR_ED"/>
    <property type="match status" value="1"/>
</dbReference>
<evidence type="ECO:0000256" key="4">
    <source>
        <dbReference type="SAM" id="MobiDB-lite"/>
    </source>
</evidence>
<dbReference type="GO" id="GO:0003677">
    <property type="term" value="F:DNA binding"/>
    <property type="evidence" value="ECO:0007669"/>
    <property type="project" value="UniProtKB-KW"/>
</dbReference>
<evidence type="ECO:0000259" key="5">
    <source>
        <dbReference type="PROSITE" id="PS51077"/>
    </source>
</evidence>
<dbReference type="RefSeq" id="WP_150802436.1">
    <property type="nucleotide sequence ID" value="NZ_CABVHY010000003.1"/>
</dbReference>
<evidence type="ECO:0000256" key="2">
    <source>
        <dbReference type="ARBA" id="ARBA00023125"/>
    </source>
</evidence>
<dbReference type="Gene3D" id="1.10.10.10">
    <property type="entry name" value="Winged helix-like DNA-binding domain superfamily/Winged helix DNA-binding domain"/>
    <property type="match status" value="1"/>
</dbReference>
<dbReference type="InterPro" id="IPR050707">
    <property type="entry name" value="HTH_MetabolicPath_Reg"/>
</dbReference>
<dbReference type="SUPFAM" id="SSF55781">
    <property type="entry name" value="GAF domain-like"/>
    <property type="match status" value="1"/>
</dbReference>
<dbReference type="SMART" id="SM00346">
    <property type="entry name" value="HTH_ICLR"/>
    <property type="match status" value="1"/>
</dbReference>
<dbReference type="PROSITE" id="PS51077">
    <property type="entry name" value="HTH_ICLR"/>
    <property type="match status" value="1"/>
</dbReference>
<dbReference type="PANTHER" id="PTHR30136:SF35">
    <property type="entry name" value="HTH-TYPE TRANSCRIPTIONAL REGULATOR RV1719"/>
    <property type="match status" value="1"/>
</dbReference>
<dbReference type="PANTHER" id="PTHR30136">
    <property type="entry name" value="HELIX-TURN-HELIX TRANSCRIPTIONAL REGULATOR, ICLR FAMILY"/>
    <property type="match status" value="1"/>
</dbReference>
<dbReference type="InterPro" id="IPR014757">
    <property type="entry name" value="Tscrpt_reg_IclR_C"/>
</dbReference>
<dbReference type="SUPFAM" id="SSF46785">
    <property type="entry name" value="Winged helix' DNA-binding domain"/>
    <property type="match status" value="1"/>
</dbReference>
<organism evidence="7 8">
    <name type="scientific">Pseudomonas fluorescens</name>
    <dbReference type="NCBI Taxonomy" id="294"/>
    <lineage>
        <taxon>Bacteria</taxon>
        <taxon>Pseudomonadati</taxon>
        <taxon>Pseudomonadota</taxon>
        <taxon>Gammaproteobacteria</taxon>
        <taxon>Pseudomonadales</taxon>
        <taxon>Pseudomonadaceae</taxon>
        <taxon>Pseudomonas</taxon>
    </lineage>
</organism>
<dbReference type="OrthoDB" id="9807558at2"/>
<dbReference type="Proteomes" id="UP000379480">
    <property type="component" value="Unassembled WGS sequence"/>
</dbReference>
<dbReference type="InterPro" id="IPR005471">
    <property type="entry name" value="Tscrpt_reg_IclR_N"/>
</dbReference>
<dbReference type="Gene3D" id="3.30.450.40">
    <property type="match status" value="1"/>
</dbReference>
<dbReference type="GO" id="GO:0003700">
    <property type="term" value="F:DNA-binding transcription factor activity"/>
    <property type="evidence" value="ECO:0007669"/>
    <property type="project" value="TreeGrafter"/>
</dbReference>
<keyword evidence="3" id="KW-0804">Transcription</keyword>
<dbReference type="InterPro" id="IPR036388">
    <property type="entry name" value="WH-like_DNA-bd_sf"/>
</dbReference>
<dbReference type="GO" id="GO:0045892">
    <property type="term" value="P:negative regulation of DNA-templated transcription"/>
    <property type="evidence" value="ECO:0007669"/>
    <property type="project" value="TreeGrafter"/>
</dbReference>
<reference evidence="7 8" key="1">
    <citation type="submission" date="2019-09" db="EMBL/GenBank/DDBJ databases">
        <authorList>
            <person name="Chandra G."/>
            <person name="Truman W A."/>
        </authorList>
    </citation>
    <scope>NUCLEOTIDE SEQUENCE [LARGE SCALE GENOMIC DNA]</scope>
    <source>
        <strain evidence="7">PS723</strain>
    </source>
</reference>
<proteinExistence type="predicted"/>
<name>A0A5E7AHL7_PSEFL</name>
<sequence>MNPADSTLYVQSLATGIAVLDAFDPQHASMSLPEIAAAAGISRSAAQRFAFTLEALGLLLKDPVSKRYSLSSRTLDAGCHYLQSHSLLDRANPYLLELNRNAGETVNLAEPAGTDMIYIGRFPSPMRLMVHMPVGRRIPMYCSSTGRAYLSCLPEEQALAILESTQRIRFTPNTVVDLEALLDRLQIARQEGYAYCSEEYYRGDLALAVPVFDLNHHVVASLQMSVPVSKWSLKKAVSRFIPMMQDTARLISTTPPTQRPLTSFLGPNIEQPVAPAAPVKSR</sequence>
<evidence type="ECO:0000259" key="6">
    <source>
        <dbReference type="PROSITE" id="PS51078"/>
    </source>
</evidence>
<evidence type="ECO:0000313" key="7">
    <source>
        <dbReference type="EMBL" id="VVN77925.1"/>
    </source>
</evidence>
<gene>
    <name evidence="7" type="primary">allR</name>
    <name evidence="7" type="ORF">PS723_00852</name>
</gene>
<dbReference type="Pfam" id="PF01614">
    <property type="entry name" value="IclR_C"/>
    <property type="match status" value="1"/>
</dbReference>
<keyword evidence="1" id="KW-0805">Transcription regulation</keyword>
<feature type="region of interest" description="Disordered" evidence="4">
    <location>
        <begin position="262"/>
        <end position="282"/>
    </location>
</feature>
<dbReference type="InterPro" id="IPR036390">
    <property type="entry name" value="WH_DNA-bd_sf"/>
</dbReference>
<evidence type="ECO:0000256" key="3">
    <source>
        <dbReference type="ARBA" id="ARBA00023163"/>
    </source>
</evidence>
<keyword evidence="2" id="KW-0238">DNA-binding</keyword>
<accession>A0A5E7AHL7</accession>
<dbReference type="AlphaFoldDB" id="A0A5E7AHL7"/>
<feature type="domain" description="HTH iclR-type" evidence="5">
    <location>
        <begin position="10"/>
        <end position="72"/>
    </location>
</feature>
<dbReference type="EMBL" id="CABVHY010000003">
    <property type="protein sequence ID" value="VVN77925.1"/>
    <property type="molecule type" value="Genomic_DNA"/>
</dbReference>
<protein>
    <submittedName>
        <fullName evidence="7">HTH-type transcriptional repressor AllR</fullName>
    </submittedName>
</protein>
<feature type="domain" description="IclR-ED" evidence="6">
    <location>
        <begin position="73"/>
        <end position="257"/>
    </location>
</feature>